<proteinExistence type="predicted"/>
<accession>A0ABR4Q3B6</accession>
<evidence type="ECO:0000313" key="2">
    <source>
        <dbReference type="Proteomes" id="UP001651158"/>
    </source>
</evidence>
<organism evidence="1 2">
    <name type="scientific">Taenia crassiceps</name>
    <dbReference type="NCBI Taxonomy" id="6207"/>
    <lineage>
        <taxon>Eukaryota</taxon>
        <taxon>Metazoa</taxon>
        <taxon>Spiralia</taxon>
        <taxon>Lophotrochozoa</taxon>
        <taxon>Platyhelminthes</taxon>
        <taxon>Cestoda</taxon>
        <taxon>Eucestoda</taxon>
        <taxon>Cyclophyllidea</taxon>
        <taxon>Taeniidae</taxon>
        <taxon>Taenia</taxon>
    </lineage>
</organism>
<evidence type="ECO:0000313" key="1">
    <source>
        <dbReference type="EMBL" id="KAL5104145.1"/>
    </source>
</evidence>
<name>A0ABR4Q3B6_9CEST</name>
<gene>
    <name evidence="1" type="ORF">TcWFU_008847</name>
</gene>
<keyword evidence="2" id="KW-1185">Reference proteome</keyword>
<comment type="caution">
    <text evidence="1">The sequence shown here is derived from an EMBL/GenBank/DDBJ whole genome shotgun (WGS) entry which is preliminary data.</text>
</comment>
<protein>
    <submittedName>
        <fullName evidence="1">Uncharacterized protein</fullName>
    </submittedName>
</protein>
<dbReference type="Proteomes" id="UP001651158">
    <property type="component" value="Unassembled WGS sequence"/>
</dbReference>
<reference evidence="1 2" key="1">
    <citation type="journal article" date="2022" name="Front. Cell. Infect. Microbiol.">
        <title>The Genomes of Two Strains of Taenia crassiceps the Animal Model for the Study of Human Cysticercosis.</title>
        <authorList>
            <person name="Bobes R.J."/>
            <person name="Estrada K."/>
            <person name="Rios-Valencia D.G."/>
            <person name="Calderon-Gallegos A."/>
            <person name="de la Torre P."/>
            <person name="Carrero J.C."/>
            <person name="Sanchez-Flores A."/>
            <person name="Laclette J.P."/>
        </authorList>
    </citation>
    <scope>NUCLEOTIDE SEQUENCE [LARGE SCALE GENOMIC DNA]</scope>
    <source>
        <strain evidence="1">WFUcys</strain>
    </source>
</reference>
<dbReference type="EMBL" id="JAKROA010000014">
    <property type="protein sequence ID" value="KAL5104145.1"/>
    <property type="molecule type" value="Genomic_DNA"/>
</dbReference>
<sequence>MNVSGTRERLYATLSRGEGDYLITAEMRTQFNAQGVAANTNITVVGSRRFGSRSPQRVKEALEVGVIGDGPFVVVLRHNATEECLLIVYGETSSESSTIEALDVCEGEKRASMAITLPIEAQPLAVSPETRLLKFDLPRDLFQSLPMFQIQAYALSARARIQLDPPCDIYGKLELTSPKTAKLIVTFRPPASHPQFIRNFTFVFSPTNEKIVFVVVSDEGPASHDGENTIRYSQLLQAQRNKTIHFEVRPRSNTSIRATTLLQHLRIVL</sequence>